<keyword evidence="1" id="KW-1133">Transmembrane helix</keyword>
<evidence type="ECO:0000256" key="1">
    <source>
        <dbReference type="SAM" id="Phobius"/>
    </source>
</evidence>
<evidence type="ECO:0000313" key="3">
    <source>
        <dbReference type="EMBL" id="KRG19076.1"/>
    </source>
</evidence>
<dbReference type="GO" id="GO:0005886">
    <property type="term" value="C:plasma membrane"/>
    <property type="evidence" value="ECO:0007669"/>
    <property type="project" value="TreeGrafter"/>
</dbReference>
<proteinExistence type="predicted"/>
<gene>
    <name evidence="3" type="primary">ypjD</name>
    <name evidence="3" type="ORF">CC99x_01071</name>
</gene>
<dbReference type="InterPro" id="IPR052372">
    <property type="entry name" value="YpjD/HemX"/>
</dbReference>
<feature type="transmembrane region" description="Helical" evidence="1">
    <location>
        <begin position="90"/>
        <end position="109"/>
    </location>
</feature>
<dbReference type="InterPro" id="IPR002541">
    <property type="entry name" value="Cyt_c_assembly"/>
</dbReference>
<feature type="transmembrane region" description="Helical" evidence="1">
    <location>
        <begin position="33"/>
        <end position="54"/>
    </location>
</feature>
<dbReference type="PANTHER" id="PTHR38034">
    <property type="entry name" value="INNER MEMBRANE PROTEIN YPJD"/>
    <property type="match status" value="1"/>
</dbReference>
<comment type="caution">
    <text evidence="3">The sequence shown here is derived from an EMBL/GenBank/DDBJ whole genome shotgun (WGS) entry which is preliminary data.</text>
</comment>
<keyword evidence="1" id="KW-0472">Membrane</keyword>
<feature type="transmembrane region" description="Helical" evidence="1">
    <location>
        <begin position="129"/>
        <end position="154"/>
    </location>
</feature>
<accession>A0A0Q9YQG9</accession>
<feature type="transmembrane region" description="Helical" evidence="1">
    <location>
        <begin position="60"/>
        <end position="83"/>
    </location>
</feature>
<dbReference type="Pfam" id="PF01578">
    <property type="entry name" value="Cytochrom_C_asm"/>
    <property type="match status" value="1"/>
</dbReference>
<protein>
    <submittedName>
        <fullName evidence="3">Inner membrane protein YpjD</fullName>
    </submittedName>
</protein>
<sequence>MLYLTIISCLSYILSAGCQARQLFHSPQARTSLLFRLSSFISILCHGYLLYLLIETPNGQNLYSLILLSLIFWLLNITIFLSVHLAKVENLALFAYPLTTFILVLTYLYPGKTVVQTANFEGMVSHIFLSLFATSTLCLAFLQSILLGLQNYYLRHRAPAALLKLLPPLQTMEGLLYVFLWLGLSCLSLALISGIWFQANHPELKHTPQIFLSLITWLIICTLLIGRYKLGWHLQKSVLGTTIGFALIFMSYFGTHL</sequence>
<name>A0A0Q9YQG9_9GAMM</name>
<feature type="domain" description="Cytochrome c assembly protein" evidence="2">
    <location>
        <begin position="64"/>
        <end position="256"/>
    </location>
</feature>
<dbReference type="PANTHER" id="PTHR38034:SF1">
    <property type="entry name" value="INNER MEMBRANE PROTEIN YPJD"/>
    <property type="match status" value="1"/>
</dbReference>
<reference evidence="3" key="1">
    <citation type="submission" date="2015-09" db="EMBL/GenBank/DDBJ databases">
        <title>Draft Genome Sequences of Two Novel Amoeba-resistant Intranuclear Bacteria, Candidatus Berkiella cookevillensis and Candidatus Berkiella aquae.</title>
        <authorList>
            <person name="Mehari Y.T."/>
            <person name="Arivett B.A."/>
            <person name="Farone A.L."/>
            <person name="Gunderson J.H."/>
            <person name="Farone M.B."/>
        </authorList>
    </citation>
    <scope>NUCLEOTIDE SEQUENCE [LARGE SCALE GENOMIC DNA]</scope>
    <source>
        <strain evidence="3">CC99</strain>
    </source>
</reference>
<evidence type="ECO:0000259" key="2">
    <source>
        <dbReference type="Pfam" id="PF01578"/>
    </source>
</evidence>
<dbReference type="AlphaFoldDB" id="A0A0Q9YQG9"/>
<organism evidence="3">
    <name type="scientific">Candidatus Berkiella cookevillensis</name>
    <dbReference type="NCBI Taxonomy" id="437022"/>
    <lineage>
        <taxon>Bacteria</taxon>
        <taxon>Pseudomonadati</taxon>
        <taxon>Pseudomonadota</taxon>
        <taxon>Gammaproteobacteria</taxon>
        <taxon>Candidatus Berkiellales</taxon>
        <taxon>Candidatus Berkiellaceae</taxon>
        <taxon>Candidatus Berkiella</taxon>
    </lineage>
</organism>
<dbReference type="STRING" id="437022.CC99x_01071"/>
<feature type="transmembrane region" description="Helical" evidence="1">
    <location>
        <begin position="175"/>
        <end position="197"/>
    </location>
</feature>
<keyword evidence="1" id="KW-0812">Transmembrane</keyword>
<dbReference type="GO" id="GO:0017004">
    <property type="term" value="P:cytochrome complex assembly"/>
    <property type="evidence" value="ECO:0007669"/>
    <property type="project" value="InterPro"/>
</dbReference>
<dbReference type="EMBL" id="LKHV01000004">
    <property type="protein sequence ID" value="KRG19076.1"/>
    <property type="molecule type" value="Genomic_DNA"/>
</dbReference>
<feature type="transmembrane region" description="Helical" evidence="1">
    <location>
        <begin position="209"/>
        <end position="226"/>
    </location>
</feature>
<feature type="transmembrane region" description="Helical" evidence="1">
    <location>
        <begin position="238"/>
        <end position="255"/>
    </location>
</feature>
<dbReference type="GO" id="GO:0020037">
    <property type="term" value="F:heme binding"/>
    <property type="evidence" value="ECO:0007669"/>
    <property type="project" value="InterPro"/>
</dbReference>